<dbReference type="OrthoDB" id="3781094at2"/>
<accession>A0A2R7YS28</accession>
<dbReference type="Proteomes" id="UP000244867">
    <property type="component" value="Unassembled WGS sequence"/>
</dbReference>
<organism evidence="2 3">
    <name type="scientific">Nocardioides currus</name>
    <dbReference type="NCBI Taxonomy" id="2133958"/>
    <lineage>
        <taxon>Bacteria</taxon>
        <taxon>Bacillati</taxon>
        <taxon>Actinomycetota</taxon>
        <taxon>Actinomycetes</taxon>
        <taxon>Propionibacteriales</taxon>
        <taxon>Nocardioidaceae</taxon>
        <taxon>Nocardioides</taxon>
    </lineage>
</organism>
<dbReference type="EMBL" id="PYXZ01000012">
    <property type="protein sequence ID" value="PUA79200.1"/>
    <property type="molecule type" value="Genomic_DNA"/>
</dbReference>
<sequence>MPGTTRPRRLLTAAALAAIVLPLAACAGGDDPDADAGSSDGANGADVVAAMTEAVADQDSVRLVLGTKQSPDDITVDTRWGDDPTFRALTGGDPAQQLDVRRIGSRVYLGGEIVGRQWTFLEVDDPRLADPDSDFDAGPVPTLLAIDVPGDLAALGDAVSEVSDEGTEEIDGQDTEHYRLSVDSSEWFDLLDDRSMYRTMDLPDTVTMDLYVDDDSLPVRLAYEVPDQLEQSALVGFTEWGEDVDVAVPPRAEPLS</sequence>
<dbReference type="SUPFAM" id="SSF89392">
    <property type="entry name" value="Prokaryotic lipoproteins and lipoprotein localization factors"/>
    <property type="match status" value="1"/>
</dbReference>
<keyword evidence="3" id="KW-1185">Reference proteome</keyword>
<feature type="signal peptide" evidence="1">
    <location>
        <begin position="1"/>
        <end position="27"/>
    </location>
</feature>
<evidence type="ECO:0000256" key="1">
    <source>
        <dbReference type="SAM" id="SignalP"/>
    </source>
</evidence>
<dbReference type="RefSeq" id="WP_108346695.1">
    <property type="nucleotide sequence ID" value="NZ_PYXZ01000012.1"/>
</dbReference>
<evidence type="ECO:0008006" key="4">
    <source>
        <dbReference type="Google" id="ProtNLM"/>
    </source>
</evidence>
<gene>
    <name evidence="2" type="ORF">C7S10_20940</name>
</gene>
<feature type="chain" id="PRO_5015334453" description="LppX_LprAFG lipoprotein" evidence="1">
    <location>
        <begin position="28"/>
        <end position="256"/>
    </location>
</feature>
<evidence type="ECO:0000313" key="2">
    <source>
        <dbReference type="EMBL" id="PUA79200.1"/>
    </source>
</evidence>
<keyword evidence="1" id="KW-0732">Signal</keyword>
<dbReference type="Gene3D" id="2.50.20.20">
    <property type="match status" value="1"/>
</dbReference>
<protein>
    <recommendedName>
        <fullName evidence="4">LppX_LprAFG lipoprotein</fullName>
    </recommendedName>
</protein>
<dbReference type="AlphaFoldDB" id="A0A2R7YS28"/>
<proteinExistence type="predicted"/>
<name>A0A2R7YS28_9ACTN</name>
<comment type="caution">
    <text evidence="2">The sequence shown here is derived from an EMBL/GenBank/DDBJ whole genome shotgun (WGS) entry which is preliminary data.</text>
</comment>
<dbReference type="InterPro" id="IPR029046">
    <property type="entry name" value="LolA/LolB/LppX"/>
</dbReference>
<evidence type="ECO:0000313" key="3">
    <source>
        <dbReference type="Proteomes" id="UP000244867"/>
    </source>
</evidence>
<reference evidence="2 3" key="1">
    <citation type="submission" date="2018-03" db="EMBL/GenBank/DDBJ databases">
        <authorList>
            <person name="Keele B.F."/>
        </authorList>
    </citation>
    <scope>NUCLEOTIDE SEQUENCE [LARGE SCALE GENOMIC DNA]</scope>
    <source>
        <strain evidence="2 3">IB-3</strain>
    </source>
</reference>